<dbReference type="SUPFAM" id="SSF81301">
    <property type="entry name" value="Nucleotidyltransferase"/>
    <property type="match status" value="1"/>
</dbReference>
<organism evidence="1 2">
    <name type="scientific">Blastococcus aurantiacus</name>
    <dbReference type="NCBI Taxonomy" id="1550231"/>
    <lineage>
        <taxon>Bacteria</taxon>
        <taxon>Bacillati</taxon>
        <taxon>Actinomycetota</taxon>
        <taxon>Actinomycetes</taxon>
        <taxon>Geodermatophilales</taxon>
        <taxon>Geodermatophilaceae</taxon>
        <taxon>Blastococcus</taxon>
    </lineage>
</organism>
<evidence type="ECO:0000313" key="1">
    <source>
        <dbReference type="EMBL" id="SDF29153.1"/>
    </source>
</evidence>
<reference evidence="2" key="1">
    <citation type="submission" date="2016-10" db="EMBL/GenBank/DDBJ databases">
        <authorList>
            <person name="Varghese N."/>
            <person name="Submissions S."/>
        </authorList>
    </citation>
    <scope>NUCLEOTIDE SEQUENCE [LARGE SCALE GENOMIC DNA]</scope>
    <source>
        <strain evidence="2">DSM 44268</strain>
    </source>
</reference>
<dbReference type="Gene3D" id="3.30.460.40">
    <property type="match status" value="1"/>
</dbReference>
<evidence type="ECO:0000313" key="2">
    <source>
        <dbReference type="Proteomes" id="UP000199406"/>
    </source>
</evidence>
<dbReference type="Proteomes" id="UP000199406">
    <property type="component" value="Unassembled WGS sequence"/>
</dbReference>
<dbReference type="RefSeq" id="WP_255362270.1">
    <property type="nucleotide sequence ID" value="NZ_FNBT01000002.1"/>
</dbReference>
<dbReference type="AlphaFoldDB" id="A0A1G7JW44"/>
<protein>
    <submittedName>
        <fullName evidence="1">Uncharacterized nucleotidyltransferase</fullName>
    </submittedName>
</protein>
<dbReference type="GO" id="GO:0016740">
    <property type="term" value="F:transferase activity"/>
    <property type="evidence" value="ECO:0007669"/>
    <property type="project" value="UniProtKB-KW"/>
</dbReference>
<dbReference type="EMBL" id="FNBT01000002">
    <property type="protein sequence ID" value="SDF29153.1"/>
    <property type="molecule type" value="Genomic_DNA"/>
</dbReference>
<dbReference type="InterPro" id="IPR043519">
    <property type="entry name" value="NT_sf"/>
</dbReference>
<gene>
    <name evidence="1" type="ORF">SAMN05660662_1744</name>
</gene>
<keyword evidence="1" id="KW-0808">Transferase</keyword>
<sequence length="194" mass="21200">MPSLAIDDLRDNVRDLLKRTAVALKEGGVPFALCGGYAAWVRGAPEPDHDADFLVPAAEAERAAKVLADAGLQVADPAEDWLLKVVRDDVFVDVLWRTCGHPVEEDLIDRADVLPVLSVHMPVLAATDILTTKLMALDEHYCDFARMLPVARALREQVDWPLVEQQVAGNDFAVVFLQLLGRLGVVPEFAPALT</sequence>
<dbReference type="STRING" id="1550231.SAMN05660662_1744"/>
<accession>A0A1G7JW44</accession>
<proteinExistence type="predicted"/>
<keyword evidence="2" id="KW-1185">Reference proteome</keyword>
<name>A0A1G7JW44_9ACTN</name>